<accession>A0ABP6VIS9</accession>
<dbReference type="RefSeq" id="WP_344857347.1">
    <property type="nucleotide sequence ID" value="NZ_BAAAZN010000003.1"/>
</dbReference>
<sequence>MAVQRGARACGLLLQSLRFDEHAIRRPRPAGWILARLGVAAKSVFTIVRGGSFAWTVPPAVSERAAQLALPLMNITMPDDIDLRSSAVYRQALAEFVADAAYLIIAGRPDLLPRIRQHYNHRLHLRAPDLAEHDIRYLDPMRGRSPWDVTKEHIIPTVALLITLAALLIRK</sequence>
<name>A0ABP6VIS9_9PSEU</name>
<reference evidence="2" key="1">
    <citation type="journal article" date="2019" name="Int. J. Syst. Evol. Microbiol.">
        <title>The Global Catalogue of Microorganisms (GCM) 10K type strain sequencing project: providing services to taxonomists for standard genome sequencing and annotation.</title>
        <authorList>
            <consortium name="The Broad Institute Genomics Platform"/>
            <consortium name="The Broad Institute Genome Sequencing Center for Infectious Disease"/>
            <person name="Wu L."/>
            <person name="Ma J."/>
        </authorList>
    </citation>
    <scope>NUCLEOTIDE SEQUENCE [LARGE SCALE GENOMIC DNA]</scope>
    <source>
        <strain evidence="2">JCM 16898</strain>
    </source>
</reference>
<dbReference type="EMBL" id="BAAAZN010000003">
    <property type="protein sequence ID" value="GAA3534439.1"/>
    <property type="molecule type" value="Genomic_DNA"/>
</dbReference>
<comment type="caution">
    <text evidence="1">The sequence shown here is derived from an EMBL/GenBank/DDBJ whole genome shotgun (WGS) entry which is preliminary data.</text>
</comment>
<dbReference type="Proteomes" id="UP001500689">
    <property type="component" value="Unassembled WGS sequence"/>
</dbReference>
<keyword evidence="2" id="KW-1185">Reference proteome</keyword>
<gene>
    <name evidence="1" type="ORF">GCM10022222_17470</name>
</gene>
<protein>
    <submittedName>
        <fullName evidence="1">Uncharacterized protein</fullName>
    </submittedName>
</protein>
<organism evidence="1 2">
    <name type="scientific">Amycolatopsis ultiminotia</name>
    <dbReference type="NCBI Taxonomy" id="543629"/>
    <lineage>
        <taxon>Bacteria</taxon>
        <taxon>Bacillati</taxon>
        <taxon>Actinomycetota</taxon>
        <taxon>Actinomycetes</taxon>
        <taxon>Pseudonocardiales</taxon>
        <taxon>Pseudonocardiaceae</taxon>
        <taxon>Amycolatopsis</taxon>
    </lineage>
</organism>
<evidence type="ECO:0000313" key="1">
    <source>
        <dbReference type="EMBL" id="GAA3534439.1"/>
    </source>
</evidence>
<evidence type="ECO:0000313" key="2">
    <source>
        <dbReference type="Proteomes" id="UP001500689"/>
    </source>
</evidence>
<proteinExistence type="predicted"/>